<feature type="domain" description="Cupin type-1" evidence="14">
    <location>
        <begin position="70"/>
        <end position="215"/>
    </location>
</feature>
<comment type="similarity">
    <text evidence="2 13">Belongs to the germin family.</text>
</comment>
<feature type="binding site" evidence="11">
    <location>
        <position position="124"/>
    </location>
    <ligand>
        <name>Mn(2+)</name>
        <dbReference type="ChEBI" id="CHEBI:29035"/>
    </ligand>
</feature>
<evidence type="ECO:0000313" key="15">
    <source>
        <dbReference type="EMBL" id="CAI0423627.1"/>
    </source>
</evidence>
<evidence type="ECO:0000256" key="5">
    <source>
        <dbReference type="ARBA" id="ARBA00022723"/>
    </source>
</evidence>
<feature type="binding site" evidence="10">
    <location>
        <position position="114"/>
    </location>
    <ligand>
        <name>oxalate</name>
        <dbReference type="ChEBI" id="CHEBI:30623"/>
    </ligand>
</feature>
<dbReference type="Gene3D" id="2.60.120.10">
    <property type="entry name" value="Jelly Rolls"/>
    <property type="match status" value="1"/>
</dbReference>
<comment type="subcellular location">
    <subcellularLocation>
        <location evidence="1 13">Secreted</location>
        <location evidence="1 13">Extracellular space</location>
        <location evidence="1 13">Apoplast</location>
    </subcellularLocation>
</comment>
<evidence type="ECO:0000256" key="11">
    <source>
        <dbReference type="PIRSR" id="PIRSR601929-2"/>
    </source>
</evidence>
<dbReference type="Pfam" id="PF00190">
    <property type="entry name" value="Cupin_1"/>
    <property type="match status" value="1"/>
</dbReference>
<dbReference type="FunFam" id="2.60.120.10:FF:000025">
    <property type="entry name" value="germin-like protein subfamily 2 member 1"/>
    <property type="match status" value="1"/>
</dbReference>
<evidence type="ECO:0000256" key="12">
    <source>
        <dbReference type="PIRSR" id="PIRSR601929-3"/>
    </source>
</evidence>
<dbReference type="CDD" id="cd02241">
    <property type="entry name" value="cupin_OxOx"/>
    <property type="match status" value="1"/>
</dbReference>
<evidence type="ECO:0000256" key="4">
    <source>
        <dbReference type="ARBA" id="ARBA00022525"/>
    </source>
</evidence>
<dbReference type="SUPFAM" id="SSF51182">
    <property type="entry name" value="RmlC-like cupins"/>
    <property type="match status" value="1"/>
</dbReference>
<keyword evidence="6 13" id="KW-0732">Signal</keyword>
<evidence type="ECO:0000259" key="14">
    <source>
        <dbReference type="SMART" id="SM00835"/>
    </source>
</evidence>
<dbReference type="SMART" id="SM00835">
    <property type="entry name" value="Cupin_1"/>
    <property type="match status" value="1"/>
</dbReference>
<dbReference type="GO" id="GO:0048046">
    <property type="term" value="C:apoplast"/>
    <property type="evidence" value="ECO:0007669"/>
    <property type="project" value="UniProtKB-SubCell"/>
</dbReference>
<keyword evidence="9 10" id="KW-0464">Manganese</keyword>
<feature type="binding site" evidence="10">
    <location>
        <position position="119"/>
    </location>
    <ligand>
        <name>oxalate</name>
        <dbReference type="ChEBI" id="CHEBI:30623"/>
    </ligand>
</feature>
<keyword evidence="7 12" id="KW-1015">Disulfide bond</keyword>
<organism evidence="15 16">
    <name type="scientific">Linum tenue</name>
    <dbReference type="NCBI Taxonomy" id="586396"/>
    <lineage>
        <taxon>Eukaryota</taxon>
        <taxon>Viridiplantae</taxon>
        <taxon>Streptophyta</taxon>
        <taxon>Embryophyta</taxon>
        <taxon>Tracheophyta</taxon>
        <taxon>Spermatophyta</taxon>
        <taxon>Magnoliopsida</taxon>
        <taxon>eudicotyledons</taxon>
        <taxon>Gunneridae</taxon>
        <taxon>Pentapetalae</taxon>
        <taxon>rosids</taxon>
        <taxon>fabids</taxon>
        <taxon>Malpighiales</taxon>
        <taxon>Linaceae</taxon>
        <taxon>Linum</taxon>
    </lineage>
</organism>
<dbReference type="GO" id="GO:2000280">
    <property type="term" value="P:regulation of root development"/>
    <property type="evidence" value="ECO:0007669"/>
    <property type="project" value="UniProtKB-ARBA"/>
</dbReference>
<comment type="caution">
    <text evidence="15">The sequence shown here is derived from an EMBL/GenBank/DDBJ whole genome shotgun (WGS) entry which is preliminary data.</text>
</comment>
<feature type="binding site" evidence="11">
    <location>
        <position position="163"/>
    </location>
    <ligand>
        <name>Mn(2+)</name>
        <dbReference type="ChEBI" id="CHEBI:29035"/>
    </ligand>
</feature>
<evidence type="ECO:0000313" key="16">
    <source>
        <dbReference type="Proteomes" id="UP001154282"/>
    </source>
</evidence>
<evidence type="ECO:0000256" key="9">
    <source>
        <dbReference type="ARBA" id="ARBA00023211"/>
    </source>
</evidence>
<dbReference type="InterPro" id="IPR006045">
    <property type="entry name" value="Cupin_1"/>
</dbReference>
<keyword evidence="16" id="KW-1185">Reference proteome</keyword>
<dbReference type="PRINTS" id="PR00325">
    <property type="entry name" value="GERMIN"/>
</dbReference>
<feature type="binding site" evidence="10">
    <location>
        <position position="124"/>
    </location>
    <ligand>
        <name>oxalate</name>
        <dbReference type="ChEBI" id="CHEBI:30623"/>
    </ligand>
</feature>
<feature type="signal peptide" evidence="13">
    <location>
        <begin position="1"/>
        <end position="22"/>
    </location>
</feature>
<evidence type="ECO:0000256" key="2">
    <source>
        <dbReference type="ARBA" id="ARBA00007456"/>
    </source>
</evidence>
<dbReference type="GO" id="GO:0030145">
    <property type="term" value="F:manganese ion binding"/>
    <property type="evidence" value="ECO:0007669"/>
    <property type="project" value="UniProtKB-UniRule"/>
</dbReference>
<gene>
    <name evidence="15" type="ORF">LITE_LOCUS19585</name>
</gene>
<evidence type="ECO:0000256" key="3">
    <source>
        <dbReference type="ARBA" id="ARBA00022523"/>
    </source>
</evidence>
<evidence type="ECO:0000256" key="13">
    <source>
        <dbReference type="RuleBase" id="RU366015"/>
    </source>
</evidence>
<feature type="binding site" evidence="11">
    <location>
        <position position="119"/>
    </location>
    <ligand>
        <name>Mn(2+)</name>
        <dbReference type="ChEBI" id="CHEBI:29035"/>
    </ligand>
</feature>
<dbReference type="AlphaFoldDB" id="A0AAV0KMT8"/>
<keyword evidence="3 13" id="KW-0052">Apoplast</keyword>
<dbReference type="EMBL" id="CAMGYJ010000005">
    <property type="protein sequence ID" value="CAI0423627.1"/>
    <property type="molecule type" value="Genomic_DNA"/>
</dbReference>
<dbReference type="InterPro" id="IPR014710">
    <property type="entry name" value="RmlC-like_jellyroll"/>
</dbReference>
<name>A0AAV0KMT8_9ROSI</name>
<proteinExistence type="inferred from homology"/>
<evidence type="ECO:0000256" key="10">
    <source>
        <dbReference type="PIRSR" id="PIRSR601929-1"/>
    </source>
</evidence>
<keyword evidence="5 10" id="KW-0479">Metal-binding</keyword>
<evidence type="ECO:0000256" key="6">
    <source>
        <dbReference type="ARBA" id="ARBA00022729"/>
    </source>
</evidence>
<evidence type="ECO:0000256" key="7">
    <source>
        <dbReference type="ARBA" id="ARBA00023157"/>
    </source>
</evidence>
<reference evidence="15" key="1">
    <citation type="submission" date="2022-08" db="EMBL/GenBank/DDBJ databases">
        <authorList>
            <person name="Gutierrez-Valencia J."/>
        </authorList>
    </citation>
    <scope>NUCLEOTIDE SEQUENCE</scope>
</reference>
<dbReference type="GO" id="GO:0010497">
    <property type="term" value="P:plasmodesmata-mediated intercellular transport"/>
    <property type="evidence" value="ECO:0007669"/>
    <property type="project" value="UniProtKB-ARBA"/>
</dbReference>
<dbReference type="InterPro" id="IPR001929">
    <property type="entry name" value="Germin"/>
</dbReference>
<keyword evidence="8" id="KW-0325">Glycoprotein</keyword>
<dbReference type="InterPro" id="IPR011051">
    <property type="entry name" value="RmlC_Cupin_sf"/>
</dbReference>
<protein>
    <recommendedName>
        <fullName evidence="13">Germin-like protein</fullName>
    </recommendedName>
</protein>
<sequence length="229" mass="24537">MSPKTTIVLLLQGLSLFSLVLASDPDPVQDFCIPNPTPTSPTTPKHATAATTIHPCKDAAEATAGDFVFSGMKTPGNFSETGFASIPVNPATFPGLNTMGMSFVRADFKPGAINPPHFHPRATEIAHVVEGRLYAGFVDSNNKVFARVLEKGEVMVFPRGLMHFQMNVGEVPATIFGSFNSQNPGSQRIPSAVFGSGIDNSLLEKAFGLSSKEIVMMRRKFDPKATVKP</sequence>
<evidence type="ECO:0000256" key="8">
    <source>
        <dbReference type="ARBA" id="ARBA00023180"/>
    </source>
</evidence>
<feature type="disulfide bond" evidence="12">
    <location>
        <begin position="32"/>
        <end position="56"/>
    </location>
</feature>
<dbReference type="Proteomes" id="UP001154282">
    <property type="component" value="Unassembled WGS sequence"/>
</dbReference>
<feature type="chain" id="PRO_5043109892" description="Germin-like protein" evidence="13">
    <location>
        <begin position="23"/>
        <end position="229"/>
    </location>
</feature>
<accession>A0AAV0KMT8</accession>
<dbReference type="GO" id="GO:0009506">
    <property type="term" value="C:plasmodesma"/>
    <property type="evidence" value="ECO:0007669"/>
    <property type="project" value="UniProtKB-ARBA"/>
</dbReference>
<dbReference type="PANTHER" id="PTHR31238">
    <property type="entry name" value="GERMIN-LIKE PROTEIN SUBFAMILY 3 MEMBER 3"/>
    <property type="match status" value="1"/>
</dbReference>
<evidence type="ECO:0000256" key="1">
    <source>
        <dbReference type="ARBA" id="ARBA00004271"/>
    </source>
</evidence>
<feature type="binding site" evidence="11">
    <location>
        <position position="117"/>
    </location>
    <ligand>
        <name>Mn(2+)</name>
        <dbReference type="ChEBI" id="CHEBI:29035"/>
    </ligand>
</feature>
<keyword evidence="4 13" id="KW-0964">Secreted</keyword>